<comment type="subcellular location">
    <subcellularLocation>
        <location evidence="1">Cell membrane</location>
        <topology evidence="1">Multi-pass membrane protein</topology>
    </subcellularLocation>
</comment>
<evidence type="ECO:0000256" key="3">
    <source>
        <dbReference type="ARBA" id="ARBA00022692"/>
    </source>
</evidence>
<dbReference type="GO" id="GO:0005886">
    <property type="term" value="C:plasma membrane"/>
    <property type="evidence" value="ECO:0007669"/>
    <property type="project" value="UniProtKB-SubCell"/>
</dbReference>
<organism evidence="8">
    <name type="scientific">freshwater metagenome</name>
    <dbReference type="NCBI Taxonomy" id="449393"/>
    <lineage>
        <taxon>unclassified sequences</taxon>
        <taxon>metagenomes</taxon>
        <taxon>ecological metagenomes</taxon>
    </lineage>
</organism>
<evidence type="ECO:0000259" key="7">
    <source>
        <dbReference type="Pfam" id="PF02687"/>
    </source>
</evidence>
<sequence length="763" mass="81004">MVGVLREASRRISEDVVYFKSGALVGFKPAPTDSYYFQVAGTAPNWAQVQKLNKLGIAVVARSVLLNPPPQSEVNQGPMAASIGTLIGVLFLATLVLLPVIVLAGSAFAFGARRQTRTLAVLSSLGANTKLLRKVTLASGVWLGLIGGLAGLSIGVTGVFFFGPNLADIWSGGRNWFNYPGFHLPTVTLGLALLAAVILGAVTSLVPAIRASKVDVLATLRGSRAEGQVRIRSGGGALILLLVGVGAIIASLLILLRSGGLVGDYQLKQLFQITGVLLGLGGAVVTIISFIVGTGWILKAIRRVMSGFGSTANYAGKDLLYNRKRYSPVIASVLTVTFVASFVASFFYGPAKSGFDNYKYEWLPGQAGLEYVVSPTEFDPSASTLKAVSAENFWAGVPKRDRVDSDRKLIMSTDAFDSATVIDTTVDVANSGGTTNSDSTIAPQFDVPTPFVVYNPDRACYYTGLSPKSQEWLQSHVSSMTSSDMKEPAGCVAVEDPKRTIVVGDSRELNAILKGKNQTALDTLENGGVVLFNKLYDYSGKAKVSWLKPSDYSWSAHNLENATKVVALKSYVVEKITSSSFHYSAMISRKTAANLGIEAYPMSVVANYSGGVPQAATDQLNGRNIYLSYANGTGVQNPEDFAWIVILLASLFSMASTGIALGLSQIEARTDKRTLSAIGAPRSFRVRLVSGQAFALTITGSLLGAGTGLMLGAAMLNGMDSSLAQFPWAQLATLVLGVPVVTAIAFWLFTPRSLKYETRQALD</sequence>
<accession>A0A6J7KZP7</accession>
<keyword evidence="4 6" id="KW-1133">Transmembrane helix</keyword>
<dbReference type="AlphaFoldDB" id="A0A6J7KZP7"/>
<feature type="transmembrane region" description="Helical" evidence="6">
    <location>
        <begin position="182"/>
        <end position="206"/>
    </location>
</feature>
<feature type="transmembrane region" description="Helical" evidence="6">
    <location>
        <begin position="641"/>
        <end position="663"/>
    </location>
</feature>
<protein>
    <submittedName>
        <fullName evidence="8">Unannotated protein</fullName>
    </submittedName>
</protein>
<name>A0A6J7KZP7_9ZZZZ</name>
<proteinExistence type="predicted"/>
<evidence type="ECO:0000256" key="1">
    <source>
        <dbReference type="ARBA" id="ARBA00004651"/>
    </source>
</evidence>
<feature type="transmembrane region" description="Helical" evidence="6">
    <location>
        <begin position="140"/>
        <end position="162"/>
    </location>
</feature>
<dbReference type="InterPro" id="IPR003838">
    <property type="entry name" value="ABC3_permease_C"/>
</dbReference>
<gene>
    <name evidence="8" type="ORF">UFOPK3837_01066</name>
</gene>
<keyword evidence="2" id="KW-1003">Cell membrane</keyword>
<keyword evidence="3 6" id="KW-0812">Transmembrane</keyword>
<dbReference type="EMBL" id="CAFBNO010000071">
    <property type="protein sequence ID" value="CAB4961155.1"/>
    <property type="molecule type" value="Genomic_DNA"/>
</dbReference>
<evidence type="ECO:0000256" key="2">
    <source>
        <dbReference type="ARBA" id="ARBA00022475"/>
    </source>
</evidence>
<evidence type="ECO:0000256" key="5">
    <source>
        <dbReference type="ARBA" id="ARBA00023136"/>
    </source>
</evidence>
<reference evidence="8" key="1">
    <citation type="submission" date="2020-05" db="EMBL/GenBank/DDBJ databases">
        <authorList>
            <person name="Chiriac C."/>
            <person name="Salcher M."/>
            <person name="Ghai R."/>
            <person name="Kavagutti S V."/>
        </authorList>
    </citation>
    <scope>NUCLEOTIDE SEQUENCE</scope>
</reference>
<feature type="transmembrane region" description="Helical" evidence="6">
    <location>
        <begin position="693"/>
        <end position="716"/>
    </location>
</feature>
<feature type="transmembrane region" description="Helical" evidence="6">
    <location>
        <begin position="237"/>
        <end position="256"/>
    </location>
</feature>
<feature type="transmembrane region" description="Helical" evidence="6">
    <location>
        <begin position="329"/>
        <end position="349"/>
    </location>
</feature>
<dbReference type="Pfam" id="PF02687">
    <property type="entry name" value="FtsX"/>
    <property type="match status" value="2"/>
</dbReference>
<evidence type="ECO:0000256" key="4">
    <source>
        <dbReference type="ARBA" id="ARBA00022989"/>
    </source>
</evidence>
<feature type="transmembrane region" description="Helical" evidence="6">
    <location>
        <begin position="728"/>
        <end position="749"/>
    </location>
</feature>
<evidence type="ECO:0000313" key="8">
    <source>
        <dbReference type="EMBL" id="CAB4961155.1"/>
    </source>
</evidence>
<feature type="domain" description="ABC3 transporter permease C-terminal" evidence="7">
    <location>
        <begin position="91"/>
        <end position="214"/>
    </location>
</feature>
<feature type="domain" description="ABC3 transporter permease C-terminal" evidence="7">
    <location>
        <begin position="644"/>
        <end position="756"/>
    </location>
</feature>
<feature type="transmembrane region" description="Helical" evidence="6">
    <location>
        <begin position="83"/>
        <end position="110"/>
    </location>
</feature>
<evidence type="ECO:0000256" key="6">
    <source>
        <dbReference type="SAM" id="Phobius"/>
    </source>
</evidence>
<feature type="transmembrane region" description="Helical" evidence="6">
    <location>
        <begin position="276"/>
        <end position="298"/>
    </location>
</feature>
<keyword evidence="5 6" id="KW-0472">Membrane</keyword>